<dbReference type="GO" id="GO:0061024">
    <property type="term" value="P:membrane organization"/>
    <property type="evidence" value="ECO:0000318"/>
    <property type="project" value="GO_Central"/>
</dbReference>
<comment type="similarity">
    <text evidence="2">Belongs to the PER33/POM33 family.</text>
</comment>
<dbReference type="PhylomeDB" id="E9FZE3"/>
<evidence type="ECO:0000256" key="3">
    <source>
        <dbReference type="ARBA" id="ARBA00022692"/>
    </source>
</evidence>
<comment type="subcellular location">
    <subcellularLocation>
        <location evidence="1">Membrane</location>
        <topology evidence="1">Multi-pass membrane protein</topology>
    </subcellularLocation>
</comment>
<dbReference type="PANTHER" id="PTHR12703">
    <property type="entry name" value="TRANSMEMBRANE PROTEIN 33"/>
    <property type="match status" value="1"/>
</dbReference>
<reference evidence="7 8" key="1">
    <citation type="journal article" date="2011" name="Science">
        <title>The ecoresponsive genome of Daphnia pulex.</title>
        <authorList>
            <person name="Colbourne J.K."/>
            <person name="Pfrender M.E."/>
            <person name="Gilbert D."/>
            <person name="Thomas W.K."/>
            <person name="Tucker A."/>
            <person name="Oakley T.H."/>
            <person name="Tokishita S."/>
            <person name="Aerts A."/>
            <person name="Arnold G.J."/>
            <person name="Basu M.K."/>
            <person name="Bauer D.J."/>
            <person name="Caceres C.E."/>
            <person name="Carmel L."/>
            <person name="Casola C."/>
            <person name="Choi J.H."/>
            <person name="Detter J.C."/>
            <person name="Dong Q."/>
            <person name="Dusheyko S."/>
            <person name="Eads B.D."/>
            <person name="Frohlich T."/>
            <person name="Geiler-Samerotte K.A."/>
            <person name="Gerlach D."/>
            <person name="Hatcher P."/>
            <person name="Jogdeo S."/>
            <person name="Krijgsveld J."/>
            <person name="Kriventseva E.V."/>
            <person name="Kultz D."/>
            <person name="Laforsch C."/>
            <person name="Lindquist E."/>
            <person name="Lopez J."/>
            <person name="Manak J.R."/>
            <person name="Muller J."/>
            <person name="Pangilinan J."/>
            <person name="Patwardhan R.P."/>
            <person name="Pitluck S."/>
            <person name="Pritham E.J."/>
            <person name="Rechtsteiner A."/>
            <person name="Rho M."/>
            <person name="Rogozin I.B."/>
            <person name="Sakarya O."/>
            <person name="Salamov A."/>
            <person name="Schaack S."/>
            <person name="Shapiro H."/>
            <person name="Shiga Y."/>
            <person name="Skalitzky C."/>
            <person name="Smith Z."/>
            <person name="Souvorov A."/>
            <person name="Sung W."/>
            <person name="Tang Z."/>
            <person name="Tsuchiya D."/>
            <person name="Tu H."/>
            <person name="Vos H."/>
            <person name="Wang M."/>
            <person name="Wolf Y.I."/>
            <person name="Yamagata H."/>
            <person name="Yamada T."/>
            <person name="Ye Y."/>
            <person name="Shaw J.R."/>
            <person name="Andrews J."/>
            <person name="Crease T.J."/>
            <person name="Tang H."/>
            <person name="Lucas S.M."/>
            <person name="Robertson H.M."/>
            <person name="Bork P."/>
            <person name="Koonin E.V."/>
            <person name="Zdobnov E.M."/>
            <person name="Grigoriev I.V."/>
            <person name="Lynch M."/>
            <person name="Boore J.L."/>
        </authorList>
    </citation>
    <scope>NUCLEOTIDE SEQUENCE [LARGE SCALE GENOMIC DNA]</scope>
</reference>
<dbReference type="InterPro" id="IPR005344">
    <property type="entry name" value="TMEM33/Pom33"/>
</dbReference>
<proteinExistence type="inferred from homology"/>
<name>E9FZE3_DAPPU</name>
<feature type="transmembrane region" description="Helical" evidence="6">
    <location>
        <begin position="108"/>
        <end position="132"/>
    </location>
</feature>
<evidence type="ECO:0000313" key="7">
    <source>
        <dbReference type="EMBL" id="EFX87037.1"/>
    </source>
</evidence>
<dbReference type="AlphaFoldDB" id="E9FZE3"/>
<keyword evidence="3 6" id="KW-0812">Transmembrane</keyword>
<protein>
    <submittedName>
        <fullName evidence="7">Uncharacterized protein</fullName>
    </submittedName>
</protein>
<evidence type="ECO:0000256" key="6">
    <source>
        <dbReference type="SAM" id="Phobius"/>
    </source>
</evidence>
<feature type="transmembrane region" description="Helical" evidence="6">
    <location>
        <begin position="162"/>
        <end position="182"/>
    </location>
</feature>
<evidence type="ECO:0000256" key="2">
    <source>
        <dbReference type="ARBA" id="ARBA00007322"/>
    </source>
</evidence>
<dbReference type="InterPro" id="IPR051645">
    <property type="entry name" value="PER33/POM33_regulator"/>
</dbReference>
<sequence length="282" mass="32705">MSENNNGNHRFGSDNVLDRGMPHGHPANEKMAPSKNFKVEVSLWLARLKIILLVLFYMLPWPIFGELYYKILLANSAASFICVQLRLSCTETQYLTRMLRDDRFHNALYSVILFHYPPLPYVWLPIFLFSFLQVANHPWFDKMDESGLIGRITSFVESQSIALLRIIAVTEILILALIPFHLQGWAFRDIELTLFTIFWYHKFLTMRFHSKLNPFTRIALSELRDEIEHIALEPSCPRTLRTLLLSEVTSLFTPRVGGNELQHFICSEKPLFGKNSFLSGLV</sequence>
<evidence type="ECO:0000256" key="1">
    <source>
        <dbReference type="ARBA" id="ARBA00004141"/>
    </source>
</evidence>
<dbReference type="GO" id="GO:0071786">
    <property type="term" value="P:endoplasmic reticulum tubular network organization"/>
    <property type="evidence" value="ECO:0000318"/>
    <property type="project" value="GO_Central"/>
</dbReference>
<organism evidence="7 8">
    <name type="scientific">Daphnia pulex</name>
    <name type="common">Water flea</name>
    <dbReference type="NCBI Taxonomy" id="6669"/>
    <lineage>
        <taxon>Eukaryota</taxon>
        <taxon>Metazoa</taxon>
        <taxon>Ecdysozoa</taxon>
        <taxon>Arthropoda</taxon>
        <taxon>Crustacea</taxon>
        <taxon>Branchiopoda</taxon>
        <taxon>Diplostraca</taxon>
        <taxon>Cladocera</taxon>
        <taxon>Anomopoda</taxon>
        <taxon>Daphniidae</taxon>
        <taxon>Daphnia</taxon>
    </lineage>
</organism>
<dbReference type="Pfam" id="PF03661">
    <property type="entry name" value="TMEM33_Pom33"/>
    <property type="match status" value="1"/>
</dbReference>
<keyword evidence="8" id="KW-1185">Reference proteome</keyword>
<dbReference type="eggNOG" id="KOG4002">
    <property type="taxonomic scope" value="Eukaryota"/>
</dbReference>
<evidence type="ECO:0000313" key="8">
    <source>
        <dbReference type="Proteomes" id="UP000000305"/>
    </source>
</evidence>
<evidence type="ECO:0000256" key="4">
    <source>
        <dbReference type="ARBA" id="ARBA00022989"/>
    </source>
</evidence>
<keyword evidence="5 6" id="KW-0472">Membrane</keyword>
<accession>E9FZE3</accession>
<feature type="transmembrane region" description="Helical" evidence="6">
    <location>
        <begin position="41"/>
        <end position="61"/>
    </location>
</feature>
<dbReference type="GO" id="GO:0016020">
    <property type="term" value="C:membrane"/>
    <property type="evidence" value="ECO:0007669"/>
    <property type="project" value="UniProtKB-SubCell"/>
</dbReference>
<dbReference type="EMBL" id="GL732528">
    <property type="protein sequence ID" value="EFX87037.1"/>
    <property type="molecule type" value="Genomic_DNA"/>
</dbReference>
<dbReference type="OrthoDB" id="6333310at2759"/>
<gene>
    <name evidence="7" type="ORF">DAPPUDRAFT_221787</name>
</gene>
<dbReference type="GO" id="GO:0005783">
    <property type="term" value="C:endoplasmic reticulum"/>
    <property type="evidence" value="ECO:0000318"/>
    <property type="project" value="GO_Central"/>
</dbReference>
<evidence type="ECO:0000256" key="5">
    <source>
        <dbReference type="ARBA" id="ARBA00023136"/>
    </source>
</evidence>
<dbReference type="Proteomes" id="UP000000305">
    <property type="component" value="Unassembled WGS sequence"/>
</dbReference>
<dbReference type="KEGG" id="dpx:DAPPUDRAFT_221787"/>
<dbReference type="STRING" id="6669.E9FZE3"/>
<dbReference type="PANTHER" id="PTHR12703:SF4">
    <property type="entry name" value="TRANSMEMBRANE PROTEIN 33"/>
    <property type="match status" value="1"/>
</dbReference>
<dbReference type="InParanoid" id="E9FZE3"/>
<dbReference type="HOGENOM" id="CLU_987859_0_0_1"/>
<keyword evidence="4 6" id="KW-1133">Transmembrane helix</keyword>